<organism evidence="5 6">
    <name type="scientific">Bemisia tabaci</name>
    <name type="common">Sweetpotato whitefly</name>
    <name type="synonym">Aleurodes tabaci</name>
    <dbReference type="NCBI Taxonomy" id="7038"/>
    <lineage>
        <taxon>Eukaryota</taxon>
        <taxon>Metazoa</taxon>
        <taxon>Ecdysozoa</taxon>
        <taxon>Arthropoda</taxon>
        <taxon>Hexapoda</taxon>
        <taxon>Insecta</taxon>
        <taxon>Pterygota</taxon>
        <taxon>Neoptera</taxon>
        <taxon>Paraneoptera</taxon>
        <taxon>Hemiptera</taxon>
        <taxon>Sternorrhyncha</taxon>
        <taxon>Aleyrodoidea</taxon>
        <taxon>Aleyrodidae</taxon>
        <taxon>Aleyrodinae</taxon>
        <taxon>Bemisia</taxon>
    </lineage>
</organism>
<feature type="coiled-coil region" evidence="1">
    <location>
        <begin position="1857"/>
        <end position="1911"/>
    </location>
</feature>
<dbReference type="PANTHER" id="PTHR15678:SF6">
    <property type="entry name" value="BRIDGE-LIKE LIPID TRANSFER PROTEIN FAMILY MEMBER 2"/>
    <property type="match status" value="1"/>
</dbReference>
<protein>
    <recommendedName>
        <fullName evidence="4">FMP27/BLTP2/Hobbit GFWDK motif-containing RBG unit domain-containing protein</fullName>
    </recommendedName>
</protein>
<feature type="transmembrane region" description="Helical" evidence="3">
    <location>
        <begin position="6"/>
        <end position="23"/>
    </location>
</feature>
<evidence type="ECO:0000256" key="2">
    <source>
        <dbReference type="SAM" id="MobiDB-lite"/>
    </source>
</evidence>
<dbReference type="Proteomes" id="UP001152759">
    <property type="component" value="Chromosome 1"/>
</dbReference>
<feature type="region of interest" description="Disordered" evidence="2">
    <location>
        <begin position="2085"/>
        <end position="2108"/>
    </location>
</feature>
<dbReference type="EMBL" id="OU963862">
    <property type="protein sequence ID" value="CAH0380913.1"/>
    <property type="molecule type" value="Genomic_DNA"/>
</dbReference>
<keyword evidence="3" id="KW-1133">Transmembrane helix</keyword>
<dbReference type="InterPro" id="IPR019441">
    <property type="entry name" value="FMP27/BLTP2/Hobbit_GFWDK_RBG"/>
</dbReference>
<feature type="compositionally biased region" description="Polar residues" evidence="2">
    <location>
        <begin position="256"/>
        <end position="266"/>
    </location>
</feature>
<keyword evidence="3" id="KW-0472">Membrane</keyword>
<evidence type="ECO:0000256" key="3">
    <source>
        <dbReference type="SAM" id="Phobius"/>
    </source>
</evidence>
<name>A0A9P0EXG0_BEMTA</name>
<dbReference type="KEGG" id="btab:109034046"/>
<dbReference type="Pfam" id="PF10344">
    <property type="entry name" value="Hobbit"/>
    <property type="match status" value="2"/>
</dbReference>
<keyword evidence="3" id="KW-0812">Transmembrane</keyword>
<evidence type="ECO:0000256" key="1">
    <source>
        <dbReference type="SAM" id="Coils"/>
    </source>
</evidence>
<dbReference type="PANTHER" id="PTHR15678">
    <property type="entry name" value="ANTIGEN MLAA-22-RELATED"/>
    <property type="match status" value="1"/>
</dbReference>
<dbReference type="SMART" id="SM01214">
    <property type="entry name" value="Fmp27_GFWDK"/>
    <property type="match status" value="1"/>
</dbReference>
<keyword evidence="6" id="KW-1185">Reference proteome</keyword>
<evidence type="ECO:0000259" key="4">
    <source>
        <dbReference type="SMART" id="SM01214"/>
    </source>
</evidence>
<accession>A0A9P0EXG0</accession>
<proteinExistence type="predicted"/>
<keyword evidence="1" id="KW-0175">Coiled coil</keyword>
<gene>
    <name evidence="5" type="ORF">BEMITA_LOCUS621</name>
</gene>
<reference evidence="5" key="1">
    <citation type="submission" date="2021-12" db="EMBL/GenBank/DDBJ databases">
        <authorList>
            <person name="King R."/>
        </authorList>
    </citation>
    <scope>NUCLEOTIDE SEQUENCE</scope>
</reference>
<dbReference type="InterPro" id="IPR045167">
    <property type="entry name" value="Hobbit"/>
</dbReference>
<sequence length="2252" mass="257029">MDGVLIFSFLVLLSYYVVTRLFPKLFGWIIRKRYNIDARIGRIGLPYPNLQNIVISKNGFTIHIDKINFRSSFISSEVTKLICLVVHDVRINKDVVYQNLDEETESQDFGTDVSFHDKKIPPSIIILAQFLSVHIRTITAALFRPESPEWLIHATANDVHLDVSIVRSARTLLANLTTTSASAKLFRDAPPLSALPFNKPRPATCLAELSVALTAESTVMAQGPFSVEKLYVGLEHTKAIFNEGFYSFAQERKQQQKGSTGTSVKNDVNKRLGKPSSAPPHDQSGLEKLAKFSPIIPKSFILSLQNGVLTGMKGSMETELSASLRLLHIETKFSLIPPKKSKIPSMLPFVSLSVAVDALHCRGRYDKILELRKLSIETKLEDRELSLLFSLNTLLIVYNHKDIHTWLTTDLLRSTSLKLKNSEMMDSSSVVERHSWLRGVSIDCTAEMWNVMSFLKFSRSSNANPVIGFSKSKFTLSCDPVSSDSSPDDSARYMLESLPLNLSKRCWNSELLVETLWFSLKYSTDFSSGPLKKYHLWGTPLFLGVALIKVKGRLPPNTPKINAMLDTFRFEWSPPLAAIIILITKCVSDYQLTNPSKIIPREKTQKEKHLPTLFVVGVTVTNFNGFLIADKKVCIMARVDSITFESGTTKQNFALSGARLVSMCPTQAQFICHRYHDVKSAFGNIKLARLEWKGSSNQFTVEFLEEMEAHWSPNLHLKFLTLVEEFLDFSNNLVSETFASNFTHAADDDSKKQWNVQVRVKAKMKIGLILSKEHHLHLTSGNVTYRRSGDQINIETTQFDIAVDGCDIFMVENLQVTKIHDSEVVKVERANCEGFHLPWNNTWGIAIRSLKAIFPHEHNFASAVQNELFSIIKWLKLIHKKPAPKDELSPLPCDLIIKIKEFMFEMSDDPFEVHLRDNYELLEDEYKESLKRQKMLEAKLAKYFEAHVLMPANKVEELYNNLNKLNAQIYIQRSKQMKTQLPVRTRLFAWLMTDLEIIILADPSLHGPENVVKIMTEIDTDTPWPAEGVEFTTLWCRSIAVSCHEWKFQLRDFPQPWLDIKQLHLWGCLVGAEQLASERARRGVMIELGDPYGEVTIERSMTSLKFYHDFNCDVEHYSYAFGPCWEPVIAQCNLCLEKIFSPSRDPSPPLPWWDKMRLLYHGRLTMVIRQLTVLLHASLDPYNTMEEMEVTWTYVAMDWTNAKFIFKGDFDVFVRTASKYDDCRLLHLPNLKLNIKLTWRCVGDPNDHHSVMPCAPDKLPEYSSNQEHDSFRSFRSQNLNVSLSFETKPNPNSQNELDCPIALLYGSTFRWFENLKLILSGVTRPTRRGTIFSQVVRPRKLPLSRHYKRIHLSFGLHCFQIHYWMSFSMQRGLEIQGQRISYSSEYMLNLVPVEDGLKHRPRPVWAIMYMNCELNDAEVWLKSALKQENGKELVSFRQPVEKCYCLSVGKVCYGRETTVPNNCSSNNEDTPTHRLVVYHLRGAWTTSNRDVAFALFDSFMKTKQIKKNLSTEALKVFRSTDGNTPHKSRTRGMEGQVTPPLTATATSNSIQTSNAVQAAPSPMTKLQSGHAANMLQQLIAEADKKSVVFSNDLSAQTKEQNLQGLAACHEDDVVHKNWSISLVNSQVLLKGCETKGYVILSAAKAEILQRTHRPVWKDRTLVSKVTWVGSLECMQYYATVSAGESDSLTENIMWLSVENIQEENPTVIVDLPDVPDLVGSGKSVGGVVSETVGATSDQNEDAPLQLQRIVSRCKCEFFYAGYGELSIDPSTLKEVPPYPPEESSIPWEHVDHGVDSFTLMHHDLDVCTNSLQYAMILDIVNNLLLYVEPRRKEAYERLQRMRFQLQLHSVEDQRRPIQQLQNDVRGLVAKLRRLEKETYLVQRAMLEEPGNEELIQDIEDLEASVFECKEQLSVSSEELDMMLSCHKEKQLTANQKLATLQGDKAVTTARVNEICFKHAQWRLTQTDGQLGIADLVLSNFLYTKKTKSDDSVEHLLELGYVRMTNLLPNQIYKEVIVPTEIQSNMPVDRKKTIRVFCREKAPVGGISVKEHFEINVVPLTIGLTKKFFNTMLKFCFPEKDPENIENDVPETDIDSGTNKKIKGTTNTNKKGKDSNFYVPIEQKDDVEKMKERAEKNKLFIYIKIPEVPVRVSFKGNKEKNLKDIRDFSLVIPTLEYHNVTWTWLDLLLAMKNDSRRVILSQAITQKLRLKRNVNATDDGTSPQEEDKARMLFGDRLMPETSLNKKGFFKFQK</sequence>
<evidence type="ECO:0000313" key="5">
    <source>
        <dbReference type="EMBL" id="CAH0380913.1"/>
    </source>
</evidence>
<feature type="domain" description="FMP27/BLTP2/Hobbit GFWDK motif-containing RBG unit" evidence="4">
    <location>
        <begin position="1052"/>
        <end position="1184"/>
    </location>
</feature>
<feature type="region of interest" description="Disordered" evidence="2">
    <location>
        <begin position="252"/>
        <end position="284"/>
    </location>
</feature>
<evidence type="ECO:0000313" key="6">
    <source>
        <dbReference type="Proteomes" id="UP001152759"/>
    </source>
</evidence>